<organism evidence="1 2">
    <name type="scientific">Solanum commersonii</name>
    <name type="common">Commerson's wild potato</name>
    <name type="synonym">Commerson's nightshade</name>
    <dbReference type="NCBI Taxonomy" id="4109"/>
    <lineage>
        <taxon>Eukaryota</taxon>
        <taxon>Viridiplantae</taxon>
        <taxon>Streptophyta</taxon>
        <taxon>Embryophyta</taxon>
        <taxon>Tracheophyta</taxon>
        <taxon>Spermatophyta</taxon>
        <taxon>Magnoliopsida</taxon>
        <taxon>eudicotyledons</taxon>
        <taxon>Gunneridae</taxon>
        <taxon>Pentapetalae</taxon>
        <taxon>asterids</taxon>
        <taxon>lamiids</taxon>
        <taxon>Solanales</taxon>
        <taxon>Solanaceae</taxon>
        <taxon>Solanoideae</taxon>
        <taxon>Solaneae</taxon>
        <taxon>Solanum</taxon>
    </lineage>
</organism>
<evidence type="ECO:0000313" key="1">
    <source>
        <dbReference type="EMBL" id="KAG5587066.1"/>
    </source>
</evidence>
<proteinExistence type="predicted"/>
<gene>
    <name evidence="1" type="ORF">H5410_047500</name>
</gene>
<dbReference type="AlphaFoldDB" id="A0A9J5XHA3"/>
<reference evidence="1 2" key="1">
    <citation type="submission" date="2020-09" db="EMBL/GenBank/DDBJ databases">
        <title>De no assembly of potato wild relative species, Solanum commersonii.</title>
        <authorList>
            <person name="Cho K."/>
        </authorList>
    </citation>
    <scope>NUCLEOTIDE SEQUENCE [LARGE SCALE GENOMIC DNA]</scope>
    <source>
        <strain evidence="1">LZ3.2</strain>
        <tissue evidence="1">Leaf</tissue>
    </source>
</reference>
<keyword evidence="2" id="KW-1185">Reference proteome</keyword>
<comment type="caution">
    <text evidence="1">The sequence shown here is derived from an EMBL/GenBank/DDBJ whole genome shotgun (WGS) entry which is preliminary data.</text>
</comment>
<protein>
    <submittedName>
        <fullName evidence="1">Uncharacterized protein</fullName>
    </submittedName>
</protein>
<evidence type="ECO:0000313" key="2">
    <source>
        <dbReference type="Proteomes" id="UP000824120"/>
    </source>
</evidence>
<name>A0A9J5XHA3_SOLCO</name>
<accession>A0A9J5XHA3</accession>
<dbReference type="Proteomes" id="UP000824120">
    <property type="component" value="Chromosome 9"/>
</dbReference>
<dbReference type="EMBL" id="JACXVP010000009">
    <property type="protein sequence ID" value="KAG5587066.1"/>
    <property type="molecule type" value="Genomic_DNA"/>
</dbReference>
<sequence>MQLRSALQRVNKYVEASQSITELEGEQLRLNKQPKVNWLFIELSKRLEDGEQSNFGREVYQGIIDSIMQENTKETGLVKEYYYHNLLLEGHEICAMTFSPIF</sequence>